<dbReference type="Proteomes" id="UP000076964">
    <property type="component" value="Unassembled WGS sequence"/>
</dbReference>
<evidence type="ECO:0000256" key="1">
    <source>
        <dbReference type="SAM" id="Coils"/>
    </source>
</evidence>
<comment type="caution">
    <text evidence="3">The sequence shown here is derived from an EMBL/GenBank/DDBJ whole genome shotgun (WGS) entry which is preliminary data.</text>
</comment>
<name>A0A177E8X9_9BACT</name>
<accession>A0A177E8X9</accession>
<evidence type="ECO:0000259" key="2">
    <source>
        <dbReference type="Pfam" id="PF26618"/>
    </source>
</evidence>
<dbReference type="OrthoDB" id="9790160at2"/>
<feature type="coiled-coil region" evidence="1">
    <location>
        <begin position="3"/>
        <end position="97"/>
    </location>
</feature>
<proteinExistence type="predicted"/>
<dbReference type="STRING" id="1795632.TH606_01950"/>
<feature type="domain" description="DUF8196" evidence="2">
    <location>
        <begin position="151"/>
        <end position="222"/>
    </location>
</feature>
<keyword evidence="1" id="KW-0175">Coiled coil</keyword>
<reference evidence="3 4" key="1">
    <citation type="submission" date="2016-02" db="EMBL/GenBank/DDBJ databases">
        <title>Draft genome sequence of Thermodesulfatator sp. S606.</title>
        <authorList>
            <person name="Lai Q."/>
            <person name="Cao J."/>
            <person name="Dupont S."/>
            <person name="Shao Z."/>
            <person name="Jebbar M."/>
            <person name="Alain K."/>
        </authorList>
    </citation>
    <scope>NUCLEOTIDE SEQUENCE [LARGE SCALE GENOMIC DNA]</scope>
    <source>
        <strain evidence="3 4">S606</strain>
    </source>
</reference>
<dbReference type="InterPro" id="IPR011335">
    <property type="entry name" value="Restrct_endonuc-II-like"/>
</dbReference>
<dbReference type="InterPro" id="IPR058509">
    <property type="entry name" value="DUF8196"/>
</dbReference>
<dbReference type="PANTHER" id="PTHR38753:SF1">
    <property type="entry name" value="SLR1441 PROTEIN"/>
    <property type="match status" value="1"/>
</dbReference>
<evidence type="ECO:0000313" key="3">
    <source>
        <dbReference type="EMBL" id="OAG28365.1"/>
    </source>
</evidence>
<dbReference type="PANTHER" id="PTHR38753">
    <property type="entry name" value="SLR1441 PROTEIN"/>
    <property type="match status" value="1"/>
</dbReference>
<protein>
    <recommendedName>
        <fullName evidence="2">DUF8196 domain-containing protein</fullName>
    </recommendedName>
</protein>
<evidence type="ECO:0000313" key="4">
    <source>
        <dbReference type="Proteomes" id="UP000076964"/>
    </source>
</evidence>
<keyword evidence="4" id="KW-1185">Reference proteome</keyword>
<dbReference type="AlphaFoldDB" id="A0A177E8X9"/>
<dbReference type="Pfam" id="PF26618">
    <property type="entry name" value="DUF8196"/>
    <property type="match status" value="1"/>
</dbReference>
<dbReference type="EMBL" id="LSFI01000006">
    <property type="protein sequence ID" value="OAG28365.1"/>
    <property type="molecule type" value="Genomic_DNA"/>
</dbReference>
<dbReference type="SUPFAM" id="SSF52980">
    <property type="entry name" value="Restriction endonuclease-like"/>
    <property type="match status" value="1"/>
</dbReference>
<gene>
    <name evidence="3" type="ORF">TH606_01950</name>
</gene>
<dbReference type="RefSeq" id="WP_068541015.1">
    <property type="nucleotide sequence ID" value="NZ_LSFI01000006.1"/>
</dbReference>
<dbReference type="Gene3D" id="1.20.58.130">
    <property type="match status" value="1"/>
</dbReference>
<organism evidence="3 4">
    <name type="scientific">Thermodesulfatator autotrophicus</name>
    <dbReference type="NCBI Taxonomy" id="1795632"/>
    <lineage>
        <taxon>Bacteria</taxon>
        <taxon>Pseudomonadati</taxon>
        <taxon>Thermodesulfobacteriota</taxon>
        <taxon>Thermodesulfobacteria</taxon>
        <taxon>Thermodesulfobacteriales</taxon>
        <taxon>Thermodesulfatatoraceae</taxon>
        <taxon>Thermodesulfatator</taxon>
    </lineage>
</organism>
<sequence>MELHEIVAKLTNQEEKVDRTLKELELLRQISTDNLMAVLELRKYHEGLSREFKEFKNEMKAFKDEMRVFKDEMRAFKDEMRQSIKELNRRWGELANRLGTITEDIFAPGIPYLVKSLGFGVRKRMLNVEYKKDQMYNQYDAIVVAEDKDGRDVVFVAEVKSQLRADHFDDFKTKLENLAIYEPEYVNKKIVPVLAAFNIPEDLIQLANKRGVLLVRMGGEYLEPLNPEIVS</sequence>